<keyword evidence="7 15" id="KW-0620">Polyamine biosynthesis</keyword>
<comment type="pathway">
    <text evidence="1 15">Amine and polyamine biosynthesis; S-adenosylmethioninamine biosynthesis; S-adenosylmethioninamine from S-adenosyl-L-methionine: step 1/1.</text>
</comment>
<evidence type="ECO:0000256" key="9">
    <source>
        <dbReference type="ARBA" id="ARBA00023239"/>
    </source>
</evidence>
<dbReference type="GO" id="GO:0008295">
    <property type="term" value="P:spermidine biosynthetic process"/>
    <property type="evidence" value="ECO:0007669"/>
    <property type="project" value="UniProtKB-UniRule"/>
</dbReference>
<comment type="cofactor">
    <cofactor evidence="15">
        <name>pyruvate</name>
        <dbReference type="ChEBI" id="CHEBI:15361"/>
    </cofactor>
    <text evidence="15">Binds 1 pyruvoyl group covalently per subunit.</text>
</comment>
<proteinExistence type="inferred from homology"/>
<sequence>MRSLGHQIVADFYHCDSSTLSDVDIVTDAMLEAARRAGCTIVTQTFHHFSPYGVSGAVIVAESHLAIHTWPEYGYAAVDVFTCGDIIQPEDALNYLKEAFGAGQVSTMEMKRGQVEMMGVPAHEVRVKPVSMLSA</sequence>
<evidence type="ECO:0000256" key="11">
    <source>
        <dbReference type="ARBA" id="ARBA00023317"/>
    </source>
</evidence>
<evidence type="ECO:0000256" key="1">
    <source>
        <dbReference type="ARBA" id="ARBA00004911"/>
    </source>
</evidence>
<dbReference type="Gene3D" id="3.30.160.750">
    <property type="match status" value="1"/>
</dbReference>
<comment type="PTM">
    <text evidence="15">Is synthesized initially as an inactive proenzyme. Formation of the active enzyme involves a self-maturation process in which the active site pyruvoyl group is generated from an internal serine residue via an autocatalytic post-translational modification. Two non-identical subunits are generated from the proenzyme in this reaction, and the pyruvate is formed at the N-terminus of the alpha chain, which is derived from the carboxyl end of the proenzyme. The post-translation cleavage follows an unusual pathway, termed non-hydrolytic serinolysis, in which the side chain hydroxyl group of the serine supplies its oxygen atom to form the C-terminus of the beta chain, while the remainder of the serine residue undergoes an oxidative deamination to produce ammonia and the pyruvoyl group blocking the N-terminus of the alpha chain.</text>
</comment>
<dbReference type="FunFam" id="3.30.360.110:FF:000001">
    <property type="entry name" value="S-adenosylmethionine decarboxylase proenzyme"/>
    <property type="match status" value="1"/>
</dbReference>
<feature type="site" description="Cleavage (non-hydrolytic); by autolysis" evidence="15">
    <location>
        <begin position="62"/>
        <end position="63"/>
    </location>
</feature>
<evidence type="ECO:0000256" key="14">
    <source>
        <dbReference type="ARBA" id="ARBA00061583"/>
    </source>
</evidence>
<evidence type="ECO:0000256" key="4">
    <source>
        <dbReference type="ARBA" id="ARBA00022793"/>
    </source>
</evidence>
<dbReference type="InterPro" id="IPR042284">
    <property type="entry name" value="AdoMetDC_N"/>
</dbReference>
<comment type="function">
    <text evidence="13 15">Catalyzes the decarboxylation of S-adenosylmethionine to S-adenosylmethioninamine (dcAdoMet), the propylamine donor required for the synthesis of the polyamines spermine and spermidine from the diamine putrescine.</text>
</comment>
<dbReference type="InterPro" id="IPR003826">
    <property type="entry name" value="AdoMetDC_fam_prok"/>
</dbReference>
<comment type="similarity">
    <text evidence="14 15">Belongs to the prokaryotic AdoMetDC family. Type 1 subfamily.</text>
</comment>
<keyword evidence="10 15" id="KW-0704">Schiff base</keyword>
<dbReference type="GO" id="GO:0004014">
    <property type="term" value="F:adenosylmethionine decarboxylase activity"/>
    <property type="evidence" value="ECO:0007669"/>
    <property type="project" value="UniProtKB-UniRule"/>
</dbReference>
<evidence type="ECO:0000256" key="2">
    <source>
        <dbReference type="ARBA" id="ARBA00011601"/>
    </source>
</evidence>
<keyword evidence="9 15" id="KW-0456">Lyase</keyword>
<dbReference type="Pfam" id="PF02675">
    <property type="entry name" value="AdoMet_dc"/>
    <property type="match status" value="1"/>
</dbReference>
<dbReference type="NCBIfam" id="TIGR03330">
    <property type="entry name" value="SAM_DCase_Bsu"/>
    <property type="match status" value="1"/>
</dbReference>
<accession>A0A3M8RBE1</accession>
<dbReference type="AlphaFoldDB" id="A0A3M8RBE1"/>
<evidence type="ECO:0000256" key="15">
    <source>
        <dbReference type="HAMAP-Rule" id="MF_00464"/>
    </source>
</evidence>
<evidence type="ECO:0000256" key="5">
    <source>
        <dbReference type="ARBA" id="ARBA00022813"/>
    </source>
</evidence>
<keyword evidence="8 15" id="KW-0865">Zymogen</keyword>
<keyword evidence="4 15" id="KW-0210">Decarboxylase</keyword>
<dbReference type="SUPFAM" id="SSF56276">
    <property type="entry name" value="S-adenosylmethionine decarboxylase"/>
    <property type="match status" value="1"/>
</dbReference>
<dbReference type="RefSeq" id="WP_123102784.1">
    <property type="nucleotide sequence ID" value="NZ_CP127527.1"/>
</dbReference>
<dbReference type="InterPro" id="IPR017716">
    <property type="entry name" value="S-AdoMet_deCOase_pro-enz"/>
</dbReference>
<evidence type="ECO:0000256" key="3">
    <source>
        <dbReference type="ARBA" id="ARBA00022691"/>
    </source>
</evidence>
<evidence type="ECO:0000256" key="13">
    <source>
        <dbReference type="ARBA" id="ARBA00056215"/>
    </source>
</evidence>
<evidence type="ECO:0000256" key="6">
    <source>
        <dbReference type="ARBA" id="ARBA00023066"/>
    </source>
</evidence>
<feature type="active site" description="Proton acceptor; for processing activity" evidence="15">
    <location>
        <position position="68"/>
    </location>
</feature>
<dbReference type="HAMAP" id="MF_00464">
    <property type="entry name" value="AdoMetDC_1"/>
    <property type="match status" value="1"/>
</dbReference>
<feature type="modified residue" description="Pyruvic acid (Ser); by autocatalysis" evidence="15">
    <location>
        <position position="63"/>
    </location>
</feature>
<feature type="chain" id="PRO_5023514282" description="S-adenosylmethionine decarboxylase alpha chain" evidence="15">
    <location>
        <begin position="63"/>
        <end position="135"/>
    </location>
</feature>
<gene>
    <name evidence="15" type="primary">speH</name>
    <name evidence="16" type="ORF">EC580_05005</name>
</gene>
<evidence type="ECO:0000256" key="7">
    <source>
        <dbReference type="ARBA" id="ARBA00023115"/>
    </source>
</evidence>
<dbReference type="PANTHER" id="PTHR33866">
    <property type="entry name" value="S-ADENOSYLMETHIONINE DECARBOXYLASE PROENZYME"/>
    <property type="match status" value="1"/>
</dbReference>
<dbReference type="EC" id="4.1.1.50" evidence="15"/>
<feature type="chain" id="PRO_5023514283" description="S-adenosylmethionine decarboxylase beta chain" evidence="15">
    <location>
        <begin position="1"/>
        <end position="62"/>
    </location>
</feature>
<name>A0A3M8RBE1_9PROT</name>
<dbReference type="Gene3D" id="3.30.360.110">
    <property type="entry name" value="S-adenosylmethionine decarboxylase domain"/>
    <property type="match status" value="1"/>
</dbReference>
<keyword evidence="3 15" id="KW-0949">S-adenosyl-L-methionine</keyword>
<comment type="caution">
    <text evidence="16">The sequence shown here is derived from an EMBL/GenBank/DDBJ whole genome shotgun (WGS) entry which is preliminary data.</text>
</comment>
<reference evidence="16" key="1">
    <citation type="submission" date="2018-10" db="EMBL/GenBank/DDBJ databases">
        <title>Acidithiobacillus sulfuriphilus sp. nov.: an extremely acidophilic sulfur-oxidizing chemolithotroph isolated from a neutral pH environment.</title>
        <authorList>
            <person name="Falagan C."/>
            <person name="Moya-Beltran A."/>
            <person name="Quatrini R."/>
            <person name="Johnson D.B."/>
        </authorList>
    </citation>
    <scope>NUCLEOTIDE SEQUENCE [LARGE SCALE GENOMIC DNA]</scope>
    <source>
        <strain evidence="16">CJ-2</strain>
    </source>
</reference>
<dbReference type="PANTHER" id="PTHR33866:SF2">
    <property type="entry name" value="S-ADENOSYLMETHIONINE DECARBOXYLASE PROENZYME"/>
    <property type="match status" value="1"/>
</dbReference>
<feature type="active site" description="Proton donor; for catalytic activity" evidence="15">
    <location>
        <position position="83"/>
    </location>
</feature>
<keyword evidence="11 15" id="KW-0670">Pyruvate</keyword>
<evidence type="ECO:0000256" key="12">
    <source>
        <dbReference type="ARBA" id="ARBA00048112"/>
    </source>
</evidence>
<protein>
    <recommendedName>
        <fullName evidence="15">S-adenosylmethionine decarboxylase proenzyme</fullName>
        <shortName evidence="15">AdoMetDC</shortName>
        <shortName evidence="15">SAMDC</shortName>
        <ecNumber evidence="15">4.1.1.50</ecNumber>
    </recommendedName>
    <component>
        <recommendedName>
            <fullName evidence="15">S-adenosylmethionine decarboxylase beta chain</fullName>
        </recommendedName>
    </component>
    <component>
        <recommendedName>
            <fullName evidence="15">S-adenosylmethionine decarboxylase alpha chain</fullName>
        </recommendedName>
    </component>
</protein>
<keyword evidence="6 15" id="KW-0745">Spermidine biosynthesis</keyword>
<feature type="active site" description="Schiff-base intermediate with substrate; via pyruvic acid" evidence="15">
    <location>
        <position position="63"/>
    </location>
</feature>
<dbReference type="EMBL" id="RIZI01000143">
    <property type="protein sequence ID" value="RNF65937.1"/>
    <property type="molecule type" value="Genomic_DNA"/>
</dbReference>
<dbReference type="OrthoDB" id="9793120at2"/>
<evidence type="ECO:0000313" key="16">
    <source>
        <dbReference type="EMBL" id="RNF65937.1"/>
    </source>
</evidence>
<dbReference type="UniPathway" id="UPA00331">
    <property type="reaction ID" value="UER00451"/>
</dbReference>
<keyword evidence="5 15" id="KW-0068">Autocatalytic cleavage</keyword>
<evidence type="ECO:0000256" key="8">
    <source>
        <dbReference type="ARBA" id="ARBA00023145"/>
    </source>
</evidence>
<dbReference type="InterPro" id="IPR042286">
    <property type="entry name" value="AdoMetDC_C"/>
</dbReference>
<comment type="catalytic activity">
    <reaction evidence="12 15">
        <text>S-adenosyl-L-methionine + H(+) = S-adenosyl 3-(methylsulfanyl)propylamine + CO2</text>
        <dbReference type="Rhea" id="RHEA:15981"/>
        <dbReference type="ChEBI" id="CHEBI:15378"/>
        <dbReference type="ChEBI" id="CHEBI:16526"/>
        <dbReference type="ChEBI" id="CHEBI:57443"/>
        <dbReference type="ChEBI" id="CHEBI:59789"/>
        <dbReference type="EC" id="4.1.1.50"/>
    </reaction>
</comment>
<dbReference type="InterPro" id="IPR016067">
    <property type="entry name" value="S-AdoMet_deCO2ase_core"/>
</dbReference>
<dbReference type="GO" id="GO:0005829">
    <property type="term" value="C:cytosol"/>
    <property type="evidence" value="ECO:0007669"/>
    <property type="project" value="TreeGrafter"/>
</dbReference>
<evidence type="ECO:0000256" key="10">
    <source>
        <dbReference type="ARBA" id="ARBA00023270"/>
    </source>
</evidence>
<organism evidence="16">
    <name type="scientific">Acidithiobacillus sulfuriphilus</name>
    <dbReference type="NCBI Taxonomy" id="1867749"/>
    <lineage>
        <taxon>Bacteria</taxon>
        <taxon>Pseudomonadati</taxon>
        <taxon>Pseudomonadota</taxon>
        <taxon>Acidithiobacillia</taxon>
        <taxon>Acidithiobacillales</taxon>
        <taxon>Acidithiobacillaceae</taxon>
        <taxon>Acidithiobacillus</taxon>
    </lineage>
</organism>
<comment type="subunit">
    <text evidence="2 15">Heterotetramer of two alpha and two beta chains arranged as a dimer of alpha/beta heterodimers.</text>
</comment>